<keyword evidence="1" id="KW-0808">Transferase</keyword>
<keyword evidence="1" id="KW-0548">Nucleotidyltransferase</keyword>
<gene>
    <name evidence="1" type="ORF">ACI1P1_16215</name>
</gene>
<comment type="caution">
    <text evidence="1">The sequence shown here is derived from an EMBL/GenBank/DDBJ whole genome shotgun (WGS) entry which is preliminary data.</text>
</comment>
<name>A0ACC7NYJ0_9BACL</name>
<sequence>MHQEKISNEKLLEIIQVQTEVAQQGLDLSGIMELVTQRTQHITNADGASVELIENGELVYSAASGMAERFLGLRLKIDNSLSGRSISARVPLISHDIETDDRVNKEACRQIGLNSMIVVPLIYRDEVVGIVKVLSRNAGHFQEEDIRILELMSGLIAAEMFSAMRNEESELFHKATHDSLTGISNRSLFYDRLRQKLAKSMRKHENFGIISLDMNGLKEINDTYGHRAGDAALKEVAVRTAGSINESDTVSRLGGDEFGIIAASVADRDEIRALIRHVDAEIAKPFAFEGQAIQLRASIGYALFSEDGIELEVLIEKADQSMYEVKRGLKRQRRNKQ</sequence>
<evidence type="ECO:0000313" key="2">
    <source>
        <dbReference type="Proteomes" id="UP001631969"/>
    </source>
</evidence>
<accession>A0ACC7NYJ0</accession>
<dbReference type="EC" id="2.7.7.65" evidence="1"/>
<keyword evidence="2" id="KW-1185">Reference proteome</keyword>
<organism evidence="1 2">
    <name type="scientific">Paenibacillus mesotrionivorans</name>
    <dbReference type="NCBI Taxonomy" id="3160968"/>
    <lineage>
        <taxon>Bacteria</taxon>
        <taxon>Bacillati</taxon>
        <taxon>Bacillota</taxon>
        <taxon>Bacilli</taxon>
        <taxon>Bacillales</taxon>
        <taxon>Paenibacillaceae</taxon>
        <taxon>Paenibacillus</taxon>
    </lineage>
</organism>
<protein>
    <submittedName>
        <fullName evidence="1">Diguanylate cyclase domain-containing protein</fullName>
        <ecNumber evidence="1">2.7.7.65</ecNumber>
    </submittedName>
</protein>
<evidence type="ECO:0000313" key="1">
    <source>
        <dbReference type="EMBL" id="MFM9329841.1"/>
    </source>
</evidence>
<dbReference type="Proteomes" id="UP001631969">
    <property type="component" value="Unassembled WGS sequence"/>
</dbReference>
<dbReference type="EMBL" id="JBJURJ010000010">
    <property type="protein sequence ID" value="MFM9329841.1"/>
    <property type="molecule type" value="Genomic_DNA"/>
</dbReference>
<reference evidence="1" key="1">
    <citation type="submission" date="2024-12" db="EMBL/GenBank/DDBJ databases">
        <authorList>
            <person name="Wu N."/>
        </authorList>
    </citation>
    <scope>NUCLEOTIDE SEQUENCE</scope>
    <source>
        <strain evidence="1">P15</strain>
    </source>
</reference>
<proteinExistence type="predicted"/>